<feature type="domain" description="HD/PDEase" evidence="10">
    <location>
        <begin position="26"/>
        <end position="140"/>
    </location>
</feature>
<dbReference type="GO" id="GO:0016787">
    <property type="term" value="F:hydrolase activity"/>
    <property type="evidence" value="ECO:0007669"/>
    <property type="project" value="UniProtKB-KW"/>
</dbReference>
<dbReference type="InterPro" id="IPR043760">
    <property type="entry name" value="PycTM_dom"/>
</dbReference>
<gene>
    <name evidence="11" type="ORF">ATK78_0441</name>
</gene>
<reference evidence="11 12" key="1">
    <citation type="submission" date="2019-03" db="EMBL/GenBank/DDBJ databases">
        <title>Genomic Encyclopedia of Archaeal and Bacterial Type Strains, Phase II (KMG-II): from individual species to whole genera.</title>
        <authorList>
            <person name="Goeker M."/>
        </authorList>
    </citation>
    <scope>NUCLEOTIDE SEQUENCE [LARGE SCALE GENOMIC DNA]</scope>
    <source>
        <strain evidence="11 12">DSM 19035</strain>
    </source>
</reference>
<name>A0A4V3D1I5_9SPHI</name>
<dbReference type="CDD" id="cd00077">
    <property type="entry name" value="HDc"/>
    <property type="match status" value="1"/>
</dbReference>
<evidence type="ECO:0000256" key="5">
    <source>
        <dbReference type="ARBA" id="ARBA00022989"/>
    </source>
</evidence>
<dbReference type="OrthoDB" id="5728337at2"/>
<keyword evidence="7 9" id="KW-0472">Membrane</keyword>
<keyword evidence="2" id="KW-1003">Cell membrane</keyword>
<evidence type="ECO:0000256" key="8">
    <source>
        <dbReference type="SAM" id="MobiDB-lite"/>
    </source>
</evidence>
<dbReference type="Gene3D" id="1.10.3210.10">
    <property type="entry name" value="Hypothetical protein af1432"/>
    <property type="match status" value="1"/>
</dbReference>
<evidence type="ECO:0000256" key="9">
    <source>
        <dbReference type="SAM" id="Phobius"/>
    </source>
</evidence>
<dbReference type="AlphaFoldDB" id="A0A4V3D1I5"/>
<evidence type="ECO:0000313" key="12">
    <source>
        <dbReference type="Proteomes" id="UP000295620"/>
    </source>
</evidence>
<keyword evidence="3 9" id="KW-0812">Transmembrane</keyword>
<evidence type="ECO:0000256" key="3">
    <source>
        <dbReference type="ARBA" id="ARBA00022692"/>
    </source>
</evidence>
<accession>A0A4V3D1I5</accession>
<dbReference type="SMART" id="SM00471">
    <property type="entry name" value="HDc"/>
    <property type="match status" value="1"/>
</dbReference>
<protein>
    <submittedName>
        <fullName evidence="11">Putative metal-dependent HD superfamily phosphohydrolase</fullName>
    </submittedName>
</protein>
<organism evidence="11 12">
    <name type="scientific">Pedobacter metabolipauper</name>
    <dbReference type="NCBI Taxonomy" id="425513"/>
    <lineage>
        <taxon>Bacteria</taxon>
        <taxon>Pseudomonadati</taxon>
        <taxon>Bacteroidota</taxon>
        <taxon>Sphingobacteriia</taxon>
        <taxon>Sphingobacteriales</taxon>
        <taxon>Sphingobacteriaceae</taxon>
        <taxon>Pedobacter</taxon>
    </lineage>
</organism>
<comment type="subcellular location">
    <subcellularLocation>
        <location evidence="1">Cell membrane</location>
    </subcellularLocation>
</comment>
<keyword evidence="12" id="KW-1185">Reference proteome</keyword>
<proteinExistence type="predicted"/>
<dbReference type="GO" id="GO:0000166">
    <property type="term" value="F:nucleotide binding"/>
    <property type="evidence" value="ECO:0007669"/>
    <property type="project" value="UniProtKB-KW"/>
</dbReference>
<keyword evidence="6" id="KW-0051">Antiviral defense</keyword>
<evidence type="ECO:0000259" key="10">
    <source>
        <dbReference type="SMART" id="SM00471"/>
    </source>
</evidence>
<dbReference type="Proteomes" id="UP000295620">
    <property type="component" value="Unassembled WGS sequence"/>
</dbReference>
<evidence type="ECO:0000256" key="2">
    <source>
        <dbReference type="ARBA" id="ARBA00022475"/>
    </source>
</evidence>
<evidence type="ECO:0000256" key="1">
    <source>
        <dbReference type="ARBA" id="ARBA00004236"/>
    </source>
</evidence>
<keyword evidence="4" id="KW-0547">Nucleotide-binding</keyword>
<comment type="caution">
    <text evidence="11">The sequence shown here is derived from an EMBL/GenBank/DDBJ whole genome shotgun (WGS) entry which is preliminary data.</text>
</comment>
<evidence type="ECO:0000256" key="4">
    <source>
        <dbReference type="ARBA" id="ARBA00022741"/>
    </source>
</evidence>
<evidence type="ECO:0000313" key="11">
    <source>
        <dbReference type="EMBL" id="TDQ11323.1"/>
    </source>
</evidence>
<dbReference type="RefSeq" id="WP_133574404.1">
    <property type="nucleotide sequence ID" value="NZ_SNYC01000003.1"/>
</dbReference>
<sequence length="394" mass="45336">MQYRQILEELRSHVANLFLSHKDERFTYHNLNHTEHVVENVIKIANHYQLSDRDFFVTAAASWFHDIGYLYDPANHEARGMELATSFLKSKDMDDSIIADVKGCILATRMPQNPEGLLQQIVCDADLYHLGSNSFKARNKLMRQEVEAFKGHEIDKSEWRAKTISLFKAHHYHTDFCQRLLNEKKAENLAEMELKQITKHTVETPEKLPKEEKKKKDDKPERGVETMFRITSTNHQRLSDMADNKAHIMISTNSIILSVILSLLLRKLEDNPHLIIPTLLLLIICVVTMVFSILATRPSIPTGIFTKDDIEAKRVNLLFFGNFYRMSLPDYESGMNKLMEDRDFLYGSLIKDVYAQGVVLGRKYRLLRVAYNVFMFGIVASVLAFIIAAAAVTI</sequence>
<keyword evidence="5 9" id="KW-1133">Transmembrane helix</keyword>
<dbReference type="GO" id="GO:0005886">
    <property type="term" value="C:plasma membrane"/>
    <property type="evidence" value="ECO:0007669"/>
    <property type="project" value="UniProtKB-SubCell"/>
</dbReference>
<dbReference type="GO" id="GO:0051607">
    <property type="term" value="P:defense response to virus"/>
    <property type="evidence" value="ECO:0007669"/>
    <property type="project" value="UniProtKB-KW"/>
</dbReference>
<feature type="transmembrane region" description="Helical" evidence="9">
    <location>
        <begin position="274"/>
        <end position="295"/>
    </location>
</feature>
<dbReference type="EMBL" id="SNYC01000003">
    <property type="protein sequence ID" value="TDQ11323.1"/>
    <property type="molecule type" value="Genomic_DNA"/>
</dbReference>
<feature type="region of interest" description="Disordered" evidence="8">
    <location>
        <begin position="202"/>
        <end position="222"/>
    </location>
</feature>
<dbReference type="Pfam" id="PF18967">
    <property type="entry name" value="PycTM"/>
    <property type="match status" value="1"/>
</dbReference>
<dbReference type="SUPFAM" id="SSF109604">
    <property type="entry name" value="HD-domain/PDEase-like"/>
    <property type="match status" value="1"/>
</dbReference>
<dbReference type="InterPro" id="IPR003607">
    <property type="entry name" value="HD/PDEase_dom"/>
</dbReference>
<keyword evidence="11" id="KW-0378">Hydrolase</keyword>
<feature type="transmembrane region" description="Helical" evidence="9">
    <location>
        <begin position="369"/>
        <end position="392"/>
    </location>
</feature>
<evidence type="ECO:0000256" key="6">
    <source>
        <dbReference type="ARBA" id="ARBA00023118"/>
    </source>
</evidence>
<evidence type="ECO:0000256" key="7">
    <source>
        <dbReference type="ARBA" id="ARBA00023136"/>
    </source>
</evidence>